<accession>L0RUC1</accession>
<dbReference type="PATRIC" id="fig|1246955.3.peg.183"/>
<dbReference type="Pfam" id="PF00550">
    <property type="entry name" value="PP-binding"/>
    <property type="match status" value="1"/>
</dbReference>
<keyword evidence="5" id="KW-1185">Reference proteome</keyword>
<dbReference type="SUPFAM" id="SSF47336">
    <property type="entry name" value="ACP-like"/>
    <property type="match status" value="1"/>
</dbReference>
<dbReference type="Gene3D" id="1.10.1200.10">
    <property type="entry name" value="ACP-like"/>
    <property type="match status" value="1"/>
</dbReference>
<evidence type="ECO:0000256" key="2">
    <source>
        <dbReference type="ARBA" id="ARBA00022553"/>
    </source>
</evidence>
<evidence type="ECO:0000256" key="1">
    <source>
        <dbReference type="ARBA" id="ARBA00022450"/>
    </source>
</evidence>
<reference evidence="5" key="1">
    <citation type="journal article" date="2013" name="Genome Announc.">
        <title>Complete genome sequence of Mycoplasma cynos strain C142.</title>
        <authorList>
            <person name="Walker C.A."/>
            <person name="Mannering S.A."/>
            <person name="Shields S."/>
            <person name="Blake D.P."/>
            <person name="Brownlie J."/>
        </authorList>
    </citation>
    <scope>NUCLEOTIDE SEQUENCE [LARGE SCALE GENOMIC DNA]</scope>
    <source>
        <strain evidence="5">C142</strain>
    </source>
</reference>
<dbReference type="InterPro" id="IPR009081">
    <property type="entry name" value="PP-bd_ACP"/>
</dbReference>
<gene>
    <name evidence="4" type="primary">MCYN0201</name>
    <name evidence="4" type="ordered locus">MCYN_0201</name>
</gene>
<feature type="domain" description="Carrier" evidence="3">
    <location>
        <begin position="3"/>
        <end position="78"/>
    </location>
</feature>
<keyword evidence="2" id="KW-0597">Phosphoprotein</keyword>
<dbReference type="KEGG" id="mcy:MCYN_0201"/>
<evidence type="ECO:0000313" key="4">
    <source>
        <dbReference type="EMBL" id="CCP23933.1"/>
    </source>
</evidence>
<dbReference type="HOGENOM" id="CLU_108696_5_3_14"/>
<protein>
    <submittedName>
        <fullName evidence="4">Acyl carrier protein (ACP)</fullName>
    </submittedName>
</protein>
<dbReference type="InterPro" id="IPR006162">
    <property type="entry name" value="Ppantetheine_attach_site"/>
</dbReference>
<proteinExistence type="predicted"/>
<dbReference type="InterPro" id="IPR036736">
    <property type="entry name" value="ACP-like_sf"/>
</dbReference>
<keyword evidence="1" id="KW-0596">Phosphopantetheine</keyword>
<name>L0RUC1_MYCC1</name>
<dbReference type="PROSITE" id="PS00012">
    <property type="entry name" value="PHOSPHOPANTETHEINE"/>
    <property type="match status" value="1"/>
</dbReference>
<dbReference type="STRING" id="1246955.MCYN_0201"/>
<organism evidence="4 5">
    <name type="scientific">Mycoplasmopsis cynos (strain C142)</name>
    <name type="common">Mycoplasma cynos</name>
    <dbReference type="NCBI Taxonomy" id="1246955"/>
    <lineage>
        <taxon>Bacteria</taxon>
        <taxon>Bacillati</taxon>
        <taxon>Mycoplasmatota</taxon>
        <taxon>Mycoplasmoidales</taxon>
        <taxon>Metamycoplasmataceae</taxon>
        <taxon>Mycoplasmopsis</taxon>
    </lineage>
</organism>
<evidence type="ECO:0000313" key="5">
    <source>
        <dbReference type="Proteomes" id="UP000010466"/>
    </source>
</evidence>
<evidence type="ECO:0000259" key="3">
    <source>
        <dbReference type="PROSITE" id="PS50075"/>
    </source>
</evidence>
<dbReference type="Proteomes" id="UP000010466">
    <property type="component" value="Chromosome"/>
</dbReference>
<dbReference type="AlphaFoldDB" id="L0RUC1"/>
<sequence>MYNFNMDNIRHIILENFSKIARKKVNVNDVIRDLNIDSLDIAEIIVLAEEQFNITIFDEEILKISKISDVINLITKKLERKDK</sequence>
<dbReference type="EMBL" id="HF559394">
    <property type="protein sequence ID" value="CCP23933.1"/>
    <property type="molecule type" value="Genomic_DNA"/>
</dbReference>
<dbReference type="PROSITE" id="PS50075">
    <property type="entry name" value="CARRIER"/>
    <property type="match status" value="1"/>
</dbReference>